<sequence>MNENMDVRQRKVFKLPTNTEKYREAHPNDGYIGEDHDETDEFRKMVDSYSETGRERRVMNEERSLVGPWLLALFVFVVCGSAIFQIIQNVRQGL</sequence>
<keyword evidence="2 9" id="KW-0812">Transmembrane</keyword>
<dbReference type="PANTHER" id="PTHR15601:SF15">
    <property type="entry name" value="STRESS-ASSOCIATED ENDOPLASMIC RETICULUM PROTEIN"/>
    <property type="match status" value="1"/>
</dbReference>
<comment type="subcellular location">
    <subcellularLocation>
        <location evidence="9">Membrane</location>
        <topology evidence="9">Single-pass membrane protein</topology>
    </subcellularLocation>
    <subcellularLocation>
        <location evidence="9">Endoplasmic reticulum membrane</location>
        <topology evidence="9">Single-pass membrane protein</topology>
    </subcellularLocation>
</comment>
<keyword evidence="11" id="KW-1185">Reference proteome</keyword>
<dbReference type="InterPro" id="IPR010580">
    <property type="entry name" value="ER_stress-assoc"/>
</dbReference>
<keyword evidence="4 9" id="KW-1133">Transmembrane helix</keyword>
<dbReference type="AlphaFoldDB" id="A0AAN8R318"/>
<evidence type="ECO:0000256" key="4">
    <source>
        <dbReference type="ARBA" id="ARBA00022989"/>
    </source>
</evidence>
<evidence type="ECO:0000256" key="9">
    <source>
        <dbReference type="RuleBase" id="RU364120"/>
    </source>
</evidence>
<comment type="similarity">
    <text evidence="1 9">Belongs to the RAMP4 family.</text>
</comment>
<comment type="function">
    <text evidence="9">Interacts with target proteins during translocation into the lumen of the endoplasmic reticulum. Protects unfolded target proteins against degradation and facilitate correct glycosylation.</text>
</comment>
<evidence type="ECO:0000256" key="1">
    <source>
        <dbReference type="ARBA" id="ARBA00005500"/>
    </source>
</evidence>
<evidence type="ECO:0000256" key="8">
    <source>
        <dbReference type="ARBA" id="ARBA00038831"/>
    </source>
</evidence>
<dbReference type="PANTHER" id="PTHR15601">
    <property type="entry name" value="STRESS ASSOCIATED ENDOPLASMIC RETICULUM PROTEIN SERP1/RAMP4"/>
    <property type="match status" value="1"/>
</dbReference>
<keyword evidence="3 9" id="KW-0256">Endoplasmic reticulum</keyword>
<comment type="caution">
    <text evidence="10">The sequence shown here is derived from an EMBL/GenBank/DDBJ whole genome shotgun (WGS) entry which is preliminary data.</text>
</comment>
<keyword evidence="5 9" id="KW-0472">Membrane</keyword>
<dbReference type="GO" id="GO:0030968">
    <property type="term" value="P:endoplasmic reticulum unfolded protein response"/>
    <property type="evidence" value="ECO:0007669"/>
    <property type="project" value="TreeGrafter"/>
</dbReference>
<feature type="transmembrane region" description="Helical" evidence="9">
    <location>
        <begin position="66"/>
        <end position="87"/>
    </location>
</feature>
<name>A0AAN8R318_9TELE</name>
<proteinExistence type="inferred from homology"/>
<dbReference type="Proteomes" id="UP001356427">
    <property type="component" value="Unassembled WGS sequence"/>
</dbReference>
<evidence type="ECO:0000313" key="10">
    <source>
        <dbReference type="EMBL" id="KAK6322941.1"/>
    </source>
</evidence>
<evidence type="ECO:0000256" key="7">
    <source>
        <dbReference type="ARBA" id="ARBA00037157"/>
    </source>
</evidence>
<evidence type="ECO:0000256" key="3">
    <source>
        <dbReference type="ARBA" id="ARBA00022824"/>
    </source>
</evidence>
<evidence type="ECO:0000256" key="5">
    <source>
        <dbReference type="ARBA" id="ARBA00023136"/>
    </source>
</evidence>
<evidence type="ECO:0000256" key="6">
    <source>
        <dbReference type="ARBA" id="ARBA00023230"/>
    </source>
</evidence>
<organism evidence="10 11">
    <name type="scientific">Coregonus suidteri</name>
    <dbReference type="NCBI Taxonomy" id="861788"/>
    <lineage>
        <taxon>Eukaryota</taxon>
        <taxon>Metazoa</taxon>
        <taxon>Chordata</taxon>
        <taxon>Craniata</taxon>
        <taxon>Vertebrata</taxon>
        <taxon>Euteleostomi</taxon>
        <taxon>Actinopterygii</taxon>
        <taxon>Neopterygii</taxon>
        <taxon>Teleostei</taxon>
        <taxon>Protacanthopterygii</taxon>
        <taxon>Salmoniformes</taxon>
        <taxon>Salmonidae</taxon>
        <taxon>Coregoninae</taxon>
        <taxon>Coregonus</taxon>
    </lineage>
</organism>
<comment type="subunit">
    <text evidence="8">Interacts with SEC61B, SEC61A1 and the SEC61 complex. Interacts with CANX.</text>
</comment>
<evidence type="ECO:0000313" key="11">
    <source>
        <dbReference type="Proteomes" id="UP001356427"/>
    </source>
</evidence>
<evidence type="ECO:0000256" key="2">
    <source>
        <dbReference type="ARBA" id="ARBA00022692"/>
    </source>
</evidence>
<reference evidence="10 11" key="1">
    <citation type="submission" date="2021-04" db="EMBL/GenBank/DDBJ databases">
        <authorList>
            <person name="De Guttry C."/>
            <person name="Zahm M."/>
            <person name="Klopp C."/>
            <person name="Cabau C."/>
            <person name="Louis A."/>
            <person name="Berthelot C."/>
            <person name="Parey E."/>
            <person name="Roest Crollius H."/>
            <person name="Montfort J."/>
            <person name="Robinson-Rechavi M."/>
            <person name="Bucao C."/>
            <person name="Bouchez O."/>
            <person name="Gislard M."/>
            <person name="Lluch J."/>
            <person name="Milhes M."/>
            <person name="Lampietro C."/>
            <person name="Lopez Roques C."/>
            <person name="Donnadieu C."/>
            <person name="Braasch I."/>
            <person name="Desvignes T."/>
            <person name="Postlethwait J."/>
            <person name="Bobe J."/>
            <person name="Wedekind C."/>
            <person name="Guiguen Y."/>
        </authorList>
    </citation>
    <scope>NUCLEOTIDE SEQUENCE [LARGE SCALE GENOMIC DNA]</scope>
    <source>
        <strain evidence="10">Cs_M1</strain>
        <tissue evidence="10">Blood</tissue>
    </source>
</reference>
<dbReference type="EMBL" id="JAGTTL010000004">
    <property type="protein sequence ID" value="KAK6322941.1"/>
    <property type="molecule type" value="Genomic_DNA"/>
</dbReference>
<accession>A0AAN8R318</accession>
<dbReference type="Pfam" id="PF06624">
    <property type="entry name" value="RAMP4"/>
    <property type="match status" value="1"/>
</dbReference>
<keyword evidence="6" id="KW-0834">Unfolded protein response</keyword>
<comment type="function">
    <text evidence="7">Interacts with target proteins during their translocation into the lumen of the endoplasmic reticulum. Protects unfolded target proteins against degradation during ER stress. May facilitate glycosylation of target proteins after termination of ER stress. May modulate the use of N-glycosylation sites on target proteins.</text>
</comment>
<gene>
    <name evidence="10" type="ORF">J4Q44_G00052800</name>
</gene>
<dbReference type="GO" id="GO:0005789">
    <property type="term" value="C:endoplasmic reticulum membrane"/>
    <property type="evidence" value="ECO:0007669"/>
    <property type="project" value="UniProtKB-SubCell"/>
</dbReference>
<protein>
    <recommendedName>
        <fullName evidence="9">Stress-associated endoplasmic reticulum protein</fullName>
    </recommendedName>
</protein>